<protein>
    <submittedName>
        <fullName evidence="2">Uncharacterized protein</fullName>
    </submittedName>
</protein>
<feature type="region of interest" description="Disordered" evidence="1">
    <location>
        <begin position="418"/>
        <end position="461"/>
    </location>
</feature>
<reference evidence="2 3" key="1">
    <citation type="journal article" date="2018" name="Evol. Lett.">
        <title>Horizontal gene cluster transfer increased hallucinogenic mushroom diversity.</title>
        <authorList>
            <person name="Reynolds H.T."/>
            <person name="Vijayakumar V."/>
            <person name="Gluck-Thaler E."/>
            <person name="Korotkin H.B."/>
            <person name="Matheny P.B."/>
            <person name="Slot J.C."/>
        </authorList>
    </citation>
    <scope>NUCLEOTIDE SEQUENCE [LARGE SCALE GENOMIC DNA]</scope>
    <source>
        <strain evidence="2 3">SRW20</strain>
    </source>
</reference>
<dbReference type="AlphaFoldDB" id="A0A409W5R0"/>
<dbReference type="EMBL" id="NHYE01005382">
    <property type="protein sequence ID" value="PPQ73815.1"/>
    <property type="molecule type" value="Genomic_DNA"/>
</dbReference>
<feature type="region of interest" description="Disordered" evidence="1">
    <location>
        <begin position="78"/>
        <end position="107"/>
    </location>
</feature>
<proteinExistence type="predicted"/>
<feature type="compositionally biased region" description="Polar residues" evidence="1">
    <location>
        <begin position="435"/>
        <end position="457"/>
    </location>
</feature>
<name>A0A409W5R0_9AGAR</name>
<dbReference type="Proteomes" id="UP000284706">
    <property type="component" value="Unassembled WGS sequence"/>
</dbReference>
<sequence>MSLDPPQPAAPLDPAVSEIESATLRAPRRLAIRSPSEGSNFFNGADSAIIHGGSFLGVAHLENHQTYNYTTMLPPGLTGQHPFDSRYSTQVNSEENRHRNTTPPANQRRLTFPRAARMVRAVVRIVRGRAPEQRAPHTRSGNTMERDIFQTYKRHMVPKGYGLPLWIPQCNIQLPVEYRKIGVRIGDVGIVTHEGAFDCLFNICLPQEDPINSLVPDGFVPLDPPLNDRHHIMYFRAFSSDAYLTSEGIQAEHAHPNGIDFVTSQEHDGSILTMPKGAYVQRLANRNHFDEYIAKHASNWYKLANGPLRRGIKNGDLRIVLGCHKSTAWGIATFRQQGQEQGSEPQRLRFNVDPHNAGVRPFFWQNLNGATPVMSKVGPEPGDNDGLFGSQPEELLNQCLFMQTEVVSLGQDAWASVPQETTVTPESRIEGSATLRFTDSNPQRSGNRENTNPSTRSMENRGRQSAVILADRPQALSAAVDYSKLVNNFLLQGDNKKKVAVSNENDWMALLQKDEIGWLDPSEFIKRLRQKTVVYNTSSGLIHSELKNSEVILFFSTTATGLMDFLQVLSAKAISTQAPRLLTKLSQGRTTIPDSLLGHHQIALDRLGKVLHEAYSLHLDGGSEEKSFPPFLMEVPEDLFAFGELLRPFTPEQSCLTTVNEQGYDLSSSQLWQAIDAAPSDPCRGRYFKELGDISWKRCLSTDSPADLDETIWLYEKAISFTLPFSFQNLLSVFGICSALYRRFYLKRDLQDL</sequence>
<dbReference type="InParanoid" id="A0A409W5R0"/>
<dbReference type="OrthoDB" id="2662290at2759"/>
<comment type="caution">
    <text evidence="2">The sequence shown here is derived from an EMBL/GenBank/DDBJ whole genome shotgun (WGS) entry which is preliminary data.</text>
</comment>
<evidence type="ECO:0000313" key="3">
    <source>
        <dbReference type="Proteomes" id="UP000284706"/>
    </source>
</evidence>
<feature type="non-terminal residue" evidence="2">
    <location>
        <position position="753"/>
    </location>
</feature>
<evidence type="ECO:0000313" key="2">
    <source>
        <dbReference type="EMBL" id="PPQ73815.1"/>
    </source>
</evidence>
<evidence type="ECO:0000256" key="1">
    <source>
        <dbReference type="SAM" id="MobiDB-lite"/>
    </source>
</evidence>
<gene>
    <name evidence="2" type="ORF">CVT26_012156</name>
</gene>
<organism evidence="2 3">
    <name type="scientific">Gymnopilus dilepis</name>
    <dbReference type="NCBI Taxonomy" id="231916"/>
    <lineage>
        <taxon>Eukaryota</taxon>
        <taxon>Fungi</taxon>
        <taxon>Dikarya</taxon>
        <taxon>Basidiomycota</taxon>
        <taxon>Agaricomycotina</taxon>
        <taxon>Agaricomycetes</taxon>
        <taxon>Agaricomycetidae</taxon>
        <taxon>Agaricales</taxon>
        <taxon>Agaricineae</taxon>
        <taxon>Hymenogastraceae</taxon>
        <taxon>Gymnopilus</taxon>
    </lineage>
</organism>
<accession>A0A409W5R0</accession>
<keyword evidence="3" id="KW-1185">Reference proteome</keyword>